<organism evidence="15">
    <name type="scientific">Acetithermum autotrophicum</name>
    <dbReference type="NCBI Taxonomy" id="1446466"/>
    <lineage>
        <taxon>Bacteria</taxon>
        <taxon>Candidatus Bipolaricaulota</taxon>
        <taxon>Candidatus Acetithermum</taxon>
    </lineage>
</organism>
<evidence type="ECO:0000256" key="12">
    <source>
        <dbReference type="SAM" id="Phobius"/>
    </source>
</evidence>
<dbReference type="Gene3D" id="3.30.565.10">
    <property type="entry name" value="Histidine kinase-like ATPase, C-terminal domain"/>
    <property type="match status" value="1"/>
</dbReference>
<feature type="domain" description="HAMP" evidence="14">
    <location>
        <begin position="183"/>
        <end position="235"/>
    </location>
</feature>
<dbReference type="GO" id="GO:0005524">
    <property type="term" value="F:ATP binding"/>
    <property type="evidence" value="ECO:0007669"/>
    <property type="project" value="UniProtKB-KW"/>
</dbReference>
<dbReference type="SMART" id="SM00388">
    <property type="entry name" value="HisKA"/>
    <property type="match status" value="1"/>
</dbReference>
<dbReference type="PANTHER" id="PTHR43711:SF1">
    <property type="entry name" value="HISTIDINE KINASE 1"/>
    <property type="match status" value="1"/>
</dbReference>
<feature type="domain" description="Histidine kinase" evidence="13">
    <location>
        <begin position="250"/>
        <end position="462"/>
    </location>
</feature>
<dbReference type="SUPFAM" id="SSF55874">
    <property type="entry name" value="ATPase domain of HSP90 chaperone/DNA topoisomerase II/histidine kinase"/>
    <property type="match status" value="1"/>
</dbReference>
<dbReference type="InterPro" id="IPR005467">
    <property type="entry name" value="His_kinase_dom"/>
</dbReference>
<evidence type="ECO:0000313" key="15">
    <source>
        <dbReference type="EMBL" id="BAL58784.1"/>
    </source>
</evidence>
<dbReference type="PANTHER" id="PTHR43711">
    <property type="entry name" value="TWO-COMPONENT HISTIDINE KINASE"/>
    <property type="match status" value="1"/>
</dbReference>
<dbReference type="CDD" id="cd00082">
    <property type="entry name" value="HisKA"/>
    <property type="match status" value="1"/>
</dbReference>
<evidence type="ECO:0000256" key="2">
    <source>
        <dbReference type="ARBA" id="ARBA00004236"/>
    </source>
</evidence>
<keyword evidence="4" id="KW-1003">Cell membrane</keyword>
<evidence type="ECO:0000256" key="6">
    <source>
        <dbReference type="ARBA" id="ARBA00022679"/>
    </source>
</evidence>
<keyword evidence="12" id="KW-1133">Transmembrane helix</keyword>
<evidence type="ECO:0000256" key="9">
    <source>
        <dbReference type="ARBA" id="ARBA00022840"/>
    </source>
</evidence>
<evidence type="ECO:0000256" key="10">
    <source>
        <dbReference type="ARBA" id="ARBA00023012"/>
    </source>
</evidence>
<dbReference type="Gene3D" id="6.10.340.10">
    <property type="match status" value="1"/>
</dbReference>
<dbReference type="CDD" id="cd16922">
    <property type="entry name" value="HATPase_EvgS-ArcB-TorS-like"/>
    <property type="match status" value="1"/>
</dbReference>
<evidence type="ECO:0000256" key="3">
    <source>
        <dbReference type="ARBA" id="ARBA00012438"/>
    </source>
</evidence>
<evidence type="ECO:0000256" key="8">
    <source>
        <dbReference type="ARBA" id="ARBA00022777"/>
    </source>
</evidence>
<dbReference type="InterPro" id="IPR036890">
    <property type="entry name" value="HATPase_C_sf"/>
</dbReference>
<dbReference type="AlphaFoldDB" id="H5SQM2"/>
<evidence type="ECO:0000256" key="11">
    <source>
        <dbReference type="ARBA" id="ARBA00023136"/>
    </source>
</evidence>
<dbReference type="SUPFAM" id="SSF158472">
    <property type="entry name" value="HAMP domain-like"/>
    <property type="match status" value="1"/>
</dbReference>
<protein>
    <recommendedName>
        <fullName evidence="3">histidine kinase</fullName>
        <ecNumber evidence="3">2.7.13.3</ecNumber>
    </recommendedName>
</protein>
<keyword evidence="9" id="KW-0067">ATP-binding</keyword>
<dbReference type="InterPro" id="IPR003661">
    <property type="entry name" value="HisK_dim/P_dom"/>
</dbReference>
<dbReference type="GO" id="GO:0005886">
    <property type="term" value="C:plasma membrane"/>
    <property type="evidence" value="ECO:0007669"/>
    <property type="project" value="UniProtKB-SubCell"/>
</dbReference>
<dbReference type="Pfam" id="PF02518">
    <property type="entry name" value="HATPase_c"/>
    <property type="match status" value="1"/>
</dbReference>
<comment type="catalytic activity">
    <reaction evidence="1">
        <text>ATP + protein L-histidine = ADP + protein N-phospho-L-histidine.</text>
        <dbReference type="EC" id="2.7.13.3"/>
    </reaction>
</comment>
<sequence length="465" mass="51760">MGLKTKFIIAFVGFTVLFAVIFGGIAAYRMAYELDEQFVERAQGLAEHIAAEAERTISFAGPQNLSVMLEGVVREHVLYAQIVQTRAFVGAEEVPVRPSLVLAEKKQSALELPPEGARELERGRLSDGTPYLDLKRPWRLGYVRLGVSLEYIADEVRLDLLIVSSVSAGLVLLGTLVAFWLYRSILQPLEQLAASVRAFGQGDFRARVTVRTHQEIEALAREFNRMADSIVQMKEELERSSRAKSEFLTIMGHELRTPLNALLGHAQLLGEELEGTLNPAQRERLAALLRSGEHLLELLESVLRFAKLEMGQERLVLQPCEVNAVIAEALSSVQALAVQKGIELRFQPVSPLIIQADRTKLRQILINLLTNGIKYTEQGFVEVCVERSHGAVRFAVRDSGRGIAPEAQARLFEPFTQLSPSEGLGLGLAIVKRYVEMHGGRVWVESQVGQGSTFYFTIPYEDLNR</sequence>
<keyword evidence="6" id="KW-0808">Transferase</keyword>
<feature type="transmembrane region" description="Helical" evidence="12">
    <location>
        <begin position="160"/>
        <end position="182"/>
    </location>
</feature>
<dbReference type="InterPro" id="IPR004358">
    <property type="entry name" value="Sig_transdc_His_kin-like_C"/>
</dbReference>
<proteinExistence type="predicted"/>
<keyword evidence="12" id="KW-0812">Transmembrane</keyword>
<dbReference type="SMART" id="SM00304">
    <property type="entry name" value="HAMP"/>
    <property type="match status" value="1"/>
</dbReference>
<dbReference type="InterPro" id="IPR003594">
    <property type="entry name" value="HATPase_dom"/>
</dbReference>
<dbReference type="EMBL" id="AP011801">
    <property type="protein sequence ID" value="BAL58784.1"/>
    <property type="molecule type" value="Genomic_DNA"/>
</dbReference>
<keyword evidence="11 12" id="KW-0472">Membrane</keyword>
<reference evidence="15" key="1">
    <citation type="journal article" date="2005" name="Environ. Microbiol.">
        <title>Genetic and functional properties of uncultivated thermophilic crenarchaeotes from a subsurface gold mine as revealed by analysis of genome fragments.</title>
        <authorList>
            <person name="Nunoura T."/>
            <person name="Hirayama H."/>
            <person name="Takami H."/>
            <person name="Oida H."/>
            <person name="Nishi S."/>
            <person name="Shimamura S."/>
            <person name="Suzuki Y."/>
            <person name="Inagaki F."/>
            <person name="Takai K."/>
            <person name="Nealson K.H."/>
            <person name="Horikoshi K."/>
        </authorList>
    </citation>
    <scope>NUCLEOTIDE SEQUENCE</scope>
</reference>
<evidence type="ECO:0000256" key="7">
    <source>
        <dbReference type="ARBA" id="ARBA00022741"/>
    </source>
</evidence>
<evidence type="ECO:0000256" key="1">
    <source>
        <dbReference type="ARBA" id="ARBA00000085"/>
    </source>
</evidence>
<evidence type="ECO:0000259" key="14">
    <source>
        <dbReference type="PROSITE" id="PS50885"/>
    </source>
</evidence>
<dbReference type="PROSITE" id="PS50109">
    <property type="entry name" value="HIS_KIN"/>
    <property type="match status" value="1"/>
</dbReference>
<evidence type="ECO:0000256" key="4">
    <source>
        <dbReference type="ARBA" id="ARBA00022475"/>
    </source>
</evidence>
<keyword evidence="5" id="KW-0597">Phosphoprotein</keyword>
<dbReference type="InterPro" id="IPR036097">
    <property type="entry name" value="HisK_dim/P_sf"/>
</dbReference>
<dbReference type="InterPro" id="IPR050736">
    <property type="entry name" value="Sensor_HK_Regulatory"/>
</dbReference>
<feature type="transmembrane region" description="Helical" evidence="12">
    <location>
        <begin position="7"/>
        <end position="28"/>
    </location>
</feature>
<dbReference type="CDD" id="cd06225">
    <property type="entry name" value="HAMP"/>
    <property type="match status" value="1"/>
</dbReference>
<keyword evidence="10" id="KW-0902">Two-component regulatory system</keyword>
<dbReference type="SUPFAM" id="SSF47384">
    <property type="entry name" value="Homodimeric domain of signal transducing histidine kinase"/>
    <property type="match status" value="1"/>
</dbReference>
<evidence type="ECO:0000259" key="13">
    <source>
        <dbReference type="PROSITE" id="PS50109"/>
    </source>
</evidence>
<dbReference type="Pfam" id="PF00512">
    <property type="entry name" value="HisKA"/>
    <property type="match status" value="1"/>
</dbReference>
<name>H5SQM2_ACEAU</name>
<dbReference type="SMART" id="SM00387">
    <property type="entry name" value="HATPase_c"/>
    <property type="match status" value="1"/>
</dbReference>
<dbReference type="Gene3D" id="1.10.287.130">
    <property type="match status" value="1"/>
</dbReference>
<keyword evidence="8 15" id="KW-0418">Kinase</keyword>
<reference evidence="15" key="2">
    <citation type="journal article" date="2012" name="PLoS ONE">
        <title>A Deeply Branching Thermophilic Bacterium with an Ancient Acetyl-CoA Pathway Dominates a Subsurface Ecosystem.</title>
        <authorList>
            <person name="Takami H."/>
            <person name="Noguchi H."/>
            <person name="Takaki Y."/>
            <person name="Uchiyama I."/>
            <person name="Toyoda A."/>
            <person name="Nishi S."/>
            <person name="Chee G.-J."/>
            <person name="Arai W."/>
            <person name="Nunoura T."/>
            <person name="Itoh T."/>
            <person name="Hattori M."/>
            <person name="Takai K."/>
        </authorList>
    </citation>
    <scope>NUCLEOTIDE SEQUENCE</scope>
</reference>
<keyword evidence="7" id="KW-0547">Nucleotide-binding</keyword>
<dbReference type="GO" id="GO:0000155">
    <property type="term" value="F:phosphorelay sensor kinase activity"/>
    <property type="evidence" value="ECO:0007669"/>
    <property type="project" value="InterPro"/>
</dbReference>
<dbReference type="Pfam" id="PF00672">
    <property type="entry name" value="HAMP"/>
    <property type="match status" value="1"/>
</dbReference>
<gene>
    <name evidence="15" type="ORF">HGMM_OP2C332</name>
</gene>
<accession>H5SQM2</accession>
<dbReference type="PROSITE" id="PS50885">
    <property type="entry name" value="HAMP"/>
    <property type="match status" value="1"/>
</dbReference>
<dbReference type="FunFam" id="3.30.565.10:FF:000023">
    <property type="entry name" value="PAS domain-containing sensor histidine kinase"/>
    <property type="match status" value="1"/>
</dbReference>
<dbReference type="InterPro" id="IPR003660">
    <property type="entry name" value="HAMP_dom"/>
</dbReference>
<dbReference type="PRINTS" id="PR00344">
    <property type="entry name" value="BCTRLSENSOR"/>
</dbReference>
<evidence type="ECO:0000256" key="5">
    <source>
        <dbReference type="ARBA" id="ARBA00022553"/>
    </source>
</evidence>
<comment type="subcellular location">
    <subcellularLocation>
        <location evidence="2">Cell membrane</location>
    </subcellularLocation>
</comment>
<dbReference type="EC" id="2.7.13.3" evidence="3"/>